<dbReference type="Pfam" id="PF00702">
    <property type="entry name" value="Hydrolase"/>
    <property type="match status" value="1"/>
</dbReference>
<feature type="compositionally biased region" description="Low complexity" evidence="2">
    <location>
        <begin position="375"/>
        <end position="390"/>
    </location>
</feature>
<dbReference type="GO" id="GO:0016787">
    <property type="term" value="F:hydrolase activity"/>
    <property type="evidence" value="ECO:0007669"/>
    <property type="project" value="UniProtKB-KW"/>
</dbReference>
<dbReference type="Gene3D" id="3.40.50.1000">
    <property type="entry name" value="HAD superfamily/HAD-like"/>
    <property type="match status" value="1"/>
</dbReference>
<dbReference type="InterPro" id="IPR023214">
    <property type="entry name" value="HAD_sf"/>
</dbReference>
<feature type="region of interest" description="Disordered" evidence="2">
    <location>
        <begin position="73"/>
        <end position="95"/>
    </location>
</feature>
<accession>A0A7S3VCH8</accession>
<organism evidence="4">
    <name type="scientific">Chaetoceros debilis</name>
    <dbReference type="NCBI Taxonomy" id="122233"/>
    <lineage>
        <taxon>Eukaryota</taxon>
        <taxon>Sar</taxon>
        <taxon>Stramenopiles</taxon>
        <taxon>Ochrophyta</taxon>
        <taxon>Bacillariophyta</taxon>
        <taxon>Coscinodiscophyceae</taxon>
        <taxon>Chaetocerotophycidae</taxon>
        <taxon>Chaetocerotales</taxon>
        <taxon>Chaetocerotaceae</taxon>
        <taxon>Chaetoceros</taxon>
    </lineage>
</organism>
<dbReference type="AlphaFoldDB" id="A0A7S3VCH8"/>
<sequence length="462" mass="50330">MMRMTFTTFTTGAFLLHLFLVSLFKDNASPFTFTFTSNDVSILQVVEAFTPCCNIGINNRPSYSLLRAKNAVDTSSGSTDSTSAITSATTSSGTSSGPHLITFDLDDTIFPVGPVVHDANVALMEHLTSLNDNNGANNDNVNAPTTTTTCITQSDFIASTKFIRSELAKDGIKITYTELRKRTIQRELERISLIGIEKNDNDFSATATVDISISKEVVSNAYELWEEHRHMAAERHLYHDTIAMLDELKERFPDATIAAITNGKGNPLRMTNTIAKYFDYCISGEDDNVFPYRKPDAGIYKVAVEKYQQEYNTINTGSGSDSVSGSGSDTNTSSDDDDFCWIHIGDDLANDVGASAQCGAKSIWVDLGEELYNQTTHSHTGSGTTPSSGSGSAGAGAGTDNDNEKQQQQQPVWSTATKEEQEMRRILNEEAQKYVAARVQNLSELPDVVKNISMGSVHVSCS</sequence>
<evidence type="ECO:0000256" key="1">
    <source>
        <dbReference type="ARBA" id="ARBA00022801"/>
    </source>
</evidence>
<dbReference type="InterPro" id="IPR051540">
    <property type="entry name" value="S-2-haloacid_dehalogenase"/>
</dbReference>
<reference evidence="4" key="1">
    <citation type="submission" date="2021-01" db="EMBL/GenBank/DDBJ databases">
        <authorList>
            <person name="Corre E."/>
            <person name="Pelletier E."/>
            <person name="Niang G."/>
            <person name="Scheremetjew M."/>
            <person name="Finn R."/>
            <person name="Kale V."/>
            <person name="Holt S."/>
            <person name="Cochrane G."/>
            <person name="Meng A."/>
            <person name="Brown T."/>
            <person name="Cohen L."/>
        </authorList>
    </citation>
    <scope>NUCLEOTIDE SEQUENCE</scope>
    <source>
        <strain evidence="4">MM31A-1</strain>
    </source>
</reference>
<protein>
    <recommendedName>
        <fullName evidence="5">5'-nucleotidase</fullName>
    </recommendedName>
</protein>
<feature type="chain" id="PRO_5031209216" description="5'-nucleotidase" evidence="3">
    <location>
        <begin position="31"/>
        <end position="462"/>
    </location>
</feature>
<dbReference type="PANTHER" id="PTHR43316">
    <property type="entry name" value="HYDROLASE, HALOACID DELAHOGENASE-RELATED"/>
    <property type="match status" value="1"/>
</dbReference>
<evidence type="ECO:0000256" key="2">
    <source>
        <dbReference type="SAM" id="MobiDB-lite"/>
    </source>
</evidence>
<dbReference type="PANTHER" id="PTHR43316:SF8">
    <property type="entry name" value="HAD FAMILY HYDROLASE"/>
    <property type="match status" value="1"/>
</dbReference>
<evidence type="ECO:0008006" key="5">
    <source>
        <dbReference type="Google" id="ProtNLM"/>
    </source>
</evidence>
<keyword evidence="1" id="KW-0378">Hydrolase</keyword>
<evidence type="ECO:0000256" key="3">
    <source>
        <dbReference type="SAM" id="SignalP"/>
    </source>
</evidence>
<proteinExistence type="predicted"/>
<feature type="region of interest" description="Disordered" evidence="2">
    <location>
        <begin position="375"/>
        <end position="421"/>
    </location>
</feature>
<evidence type="ECO:0000313" key="4">
    <source>
        <dbReference type="EMBL" id="CAE0470845.1"/>
    </source>
</evidence>
<feature type="region of interest" description="Disordered" evidence="2">
    <location>
        <begin position="313"/>
        <end position="334"/>
    </location>
</feature>
<dbReference type="SUPFAM" id="SSF56784">
    <property type="entry name" value="HAD-like"/>
    <property type="match status" value="1"/>
</dbReference>
<feature type="compositionally biased region" description="Polar residues" evidence="2">
    <location>
        <begin position="406"/>
        <end position="416"/>
    </location>
</feature>
<name>A0A7S3VCH8_9STRA</name>
<keyword evidence="3" id="KW-0732">Signal</keyword>
<feature type="compositionally biased region" description="Low complexity" evidence="2">
    <location>
        <begin position="316"/>
        <end position="333"/>
    </location>
</feature>
<dbReference type="EMBL" id="HBIO01020394">
    <property type="protein sequence ID" value="CAE0470845.1"/>
    <property type="molecule type" value="Transcribed_RNA"/>
</dbReference>
<gene>
    <name evidence="4" type="ORF">CDEB00056_LOCUS15698</name>
</gene>
<dbReference type="InterPro" id="IPR036412">
    <property type="entry name" value="HAD-like_sf"/>
</dbReference>
<feature type="signal peptide" evidence="3">
    <location>
        <begin position="1"/>
        <end position="30"/>
    </location>
</feature>